<name>A0AAW4MYZ3_9BACT</name>
<evidence type="ECO:0000313" key="1">
    <source>
        <dbReference type="EMBL" id="MBV3386783.1"/>
    </source>
</evidence>
<dbReference type="EMBL" id="JAHOEI010000006">
    <property type="protein sequence ID" value="MBV3386783.1"/>
    <property type="molecule type" value="Genomic_DNA"/>
</dbReference>
<dbReference type="AlphaFoldDB" id="A0AAW4MYZ3"/>
<proteinExistence type="predicted"/>
<evidence type="ECO:0000313" key="2">
    <source>
        <dbReference type="Proteomes" id="UP001196765"/>
    </source>
</evidence>
<dbReference type="Proteomes" id="UP001196765">
    <property type="component" value="Unassembled WGS sequence"/>
</dbReference>
<reference evidence="1" key="1">
    <citation type="submission" date="2021-06" db="EMBL/GenBank/DDBJ databases">
        <title>Collection of gut derived symbiotic bacterial strains cultured from healthy donors.</title>
        <authorList>
            <person name="Lin H."/>
            <person name="Littmann E."/>
            <person name="Pamer E.G."/>
        </authorList>
    </citation>
    <scope>NUCLEOTIDE SEQUENCE</scope>
    <source>
        <strain evidence="1">MSK.21.74</strain>
    </source>
</reference>
<accession>A0AAW4MYZ3</accession>
<protein>
    <submittedName>
        <fullName evidence="1">Uncharacterized protein</fullName>
    </submittedName>
</protein>
<gene>
    <name evidence="1" type="ORF">KSW82_03395</name>
</gene>
<sequence length="119" mass="13498">MVMNGGEHVQIEGMAFFDNRKYFMFSPDDPKPNQVSSFRTLGIVQQMSDGTVDFTVKGYPRSQSKLIRKFAHGRASETKDGAIQIFLKVFKNEGINIPKAMRKESREAVQAIMDYLMLG</sequence>
<organism evidence="1 2">
    <name type="scientific">Segatella copri</name>
    <dbReference type="NCBI Taxonomy" id="165179"/>
    <lineage>
        <taxon>Bacteria</taxon>
        <taxon>Pseudomonadati</taxon>
        <taxon>Bacteroidota</taxon>
        <taxon>Bacteroidia</taxon>
        <taxon>Bacteroidales</taxon>
        <taxon>Prevotellaceae</taxon>
        <taxon>Segatella</taxon>
    </lineage>
</organism>
<comment type="caution">
    <text evidence="1">The sequence shown here is derived from an EMBL/GenBank/DDBJ whole genome shotgun (WGS) entry which is preliminary data.</text>
</comment>